<feature type="transmembrane region" description="Helical" evidence="1">
    <location>
        <begin position="74"/>
        <end position="93"/>
    </location>
</feature>
<gene>
    <name evidence="2" type="ORF">G6W59_09945</name>
</gene>
<comment type="caution">
    <text evidence="2">The sequence shown here is derived from an EMBL/GenBank/DDBJ whole genome shotgun (WGS) entry which is preliminary data.</text>
</comment>
<evidence type="ECO:0000256" key="1">
    <source>
        <dbReference type="SAM" id="Phobius"/>
    </source>
</evidence>
<organism evidence="2 3">
    <name type="scientific">Streptomyces odorifer</name>
    <dbReference type="NCBI Taxonomy" id="53450"/>
    <lineage>
        <taxon>Bacteria</taxon>
        <taxon>Bacillati</taxon>
        <taxon>Actinomycetota</taxon>
        <taxon>Actinomycetes</taxon>
        <taxon>Kitasatosporales</taxon>
        <taxon>Streptomycetaceae</taxon>
        <taxon>Streptomyces</taxon>
        <taxon>Streptomyces albidoflavus group</taxon>
    </lineage>
</organism>
<protein>
    <submittedName>
        <fullName evidence="2">HXXEE domain-containing protein</fullName>
    </submittedName>
</protein>
<keyword evidence="3" id="KW-1185">Reference proteome</keyword>
<keyword evidence="1" id="KW-0472">Membrane</keyword>
<accession>A0A7Y6F1P1</accession>
<proteinExistence type="predicted"/>
<reference evidence="2 3" key="1">
    <citation type="submission" date="2020-03" db="EMBL/GenBank/DDBJ databases">
        <title>Complete genome sequence of sixteen Streptomyces strains facilitates identification of candidate genes involved in plant growth-promotion in grain legumes and cereals.</title>
        <authorList>
            <person name="Gopalakrishnan S."/>
            <person name="Thakur V."/>
            <person name="Saxena R."/>
            <person name="Vadlamudi S."/>
            <person name="Purohit S."/>
            <person name="Kumar V."/>
            <person name="Rathore A."/>
            <person name="Chitikineni A."/>
            <person name="Varshney R.K."/>
        </authorList>
    </citation>
    <scope>NUCLEOTIDE SEQUENCE [LARGE SCALE GENOMIC DNA]</scope>
    <source>
        <strain evidence="2 3">KAI-180</strain>
    </source>
</reference>
<feature type="transmembrane region" description="Helical" evidence="1">
    <location>
        <begin position="160"/>
        <end position="183"/>
    </location>
</feature>
<dbReference type="Pfam" id="PF13787">
    <property type="entry name" value="HXXEE"/>
    <property type="match status" value="1"/>
</dbReference>
<dbReference type="Proteomes" id="UP000540128">
    <property type="component" value="Unassembled WGS sequence"/>
</dbReference>
<dbReference type="InterPro" id="IPR025671">
    <property type="entry name" value="HXXEE"/>
</dbReference>
<dbReference type="RefSeq" id="WP_037665584.1">
    <property type="nucleotide sequence ID" value="NZ_JAANNT010000006.1"/>
</dbReference>
<sequence>MTTQGETTGRFDAGGEGEAAVPAWVTLGLLGAWALHDVEELLAMRHWPARVPELRERFPQVPDRLWREMAEVDVRRFGLAMAGVGLVVGAAAVEGRRTGGRSAAYQSVLDGFGLHGLVHLAQSALVRGYTPGVATTPLLVLPFTLAARTRLRRAGLLRPAGAGGAALGLGLAGVVTAGAHVVARRLDGGQRKRAG</sequence>
<keyword evidence="1" id="KW-1133">Transmembrane helix</keyword>
<evidence type="ECO:0000313" key="3">
    <source>
        <dbReference type="Proteomes" id="UP000540128"/>
    </source>
</evidence>
<evidence type="ECO:0000313" key="2">
    <source>
        <dbReference type="EMBL" id="NUV28647.1"/>
    </source>
</evidence>
<dbReference type="AlphaFoldDB" id="A0A7Y6F1P1"/>
<name>A0A7Y6F1P1_9ACTN</name>
<dbReference type="EMBL" id="JAANNT010000006">
    <property type="protein sequence ID" value="NUV28647.1"/>
    <property type="molecule type" value="Genomic_DNA"/>
</dbReference>
<keyword evidence="1" id="KW-0812">Transmembrane</keyword>